<evidence type="ECO:0000256" key="1">
    <source>
        <dbReference type="SAM" id="Phobius"/>
    </source>
</evidence>
<feature type="transmembrane region" description="Helical" evidence="1">
    <location>
        <begin position="80"/>
        <end position="103"/>
    </location>
</feature>
<protein>
    <submittedName>
        <fullName evidence="2">Uncharacterized protein</fullName>
    </submittedName>
</protein>
<sequence>MHITDTPDSIWWFWYAGEVLFGAMLMLKMIPATTAFLKWVGESIRHRVEDLLRSCGDRYEDLMDAMETEKPHRILLEASILFFFLIAGAMVWGLLTFLAFWSYGKIFPYPVQFLAHLVVFSWATFDILHIRTHNEDLVTGSELKMGFGQVLAIVMMAMVPFNVMDAFAAVKREMKESK</sequence>
<reference evidence="2" key="1">
    <citation type="journal article" date="2020" name="Stud. Mycol.">
        <title>101 Dothideomycetes genomes: a test case for predicting lifestyles and emergence of pathogens.</title>
        <authorList>
            <person name="Haridas S."/>
            <person name="Albert R."/>
            <person name="Binder M."/>
            <person name="Bloem J."/>
            <person name="Labutti K."/>
            <person name="Salamov A."/>
            <person name="Andreopoulos B."/>
            <person name="Baker S."/>
            <person name="Barry K."/>
            <person name="Bills G."/>
            <person name="Bluhm B."/>
            <person name="Cannon C."/>
            <person name="Castanera R."/>
            <person name="Culley D."/>
            <person name="Daum C."/>
            <person name="Ezra D."/>
            <person name="Gonzalez J."/>
            <person name="Henrissat B."/>
            <person name="Kuo A."/>
            <person name="Liang C."/>
            <person name="Lipzen A."/>
            <person name="Lutzoni F."/>
            <person name="Magnuson J."/>
            <person name="Mondo S."/>
            <person name="Nolan M."/>
            <person name="Ohm R."/>
            <person name="Pangilinan J."/>
            <person name="Park H.-J."/>
            <person name="Ramirez L."/>
            <person name="Alfaro M."/>
            <person name="Sun H."/>
            <person name="Tritt A."/>
            <person name="Yoshinaga Y."/>
            <person name="Zwiers L.-H."/>
            <person name="Turgeon B."/>
            <person name="Goodwin S."/>
            <person name="Spatafora J."/>
            <person name="Crous P."/>
            <person name="Grigoriev I."/>
        </authorList>
    </citation>
    <scope>NUCLEOTIDE SEQUENCE</scope>
    <source>
        <strain evidence="2">ATCC 16933</strain>
    </source>
</reference>
<keyword evidence="1" id="KW-1133">Transmembrane helix</keyword>
<proteinExistence type="predicted"/>
<evidence type="ECO:0000313" key="3">
    <source>
        <dbReference type="Proteomes" id="UP000799766"/>
    </source>
</evidence>
<organism evidence="2 3">
    <name type="scientific">Lineolata rhizophorae</name>
    <dbReference type="NCBI Taxonomy" id="578093"/>
    <lineage>
        <taxon>Eukaryota</taxon>
        <taxon>Fungi</taxon>
        <taxon>Dikarya</taxon>
        <taxon>Ascomycota</taxon>
        <taxon>Pezizomycotina</taxon>
        <taxon>Dothideomycetes</taxon>
        <taxon>Dothideomycetes incertae sedis</taxon>
        <taxon>Lineolatales</taxon>
        <taxon>Lineolataceae</taxon>
        <taxon>Lineolata</taxon>
    </lineage>
</organism>
<dbReference type="OrthoDB" id="5427664at2759"/>
<dbReference type="EMBL" id="MU001692">
    <property type="protein sequence ID" value="KAF2454353.1"/>
    <property type="molecule type" value="Genomic_DNA"/>
</dbReference>
<keyword evidence="3" id="KW-1185">Reference proteome</keyword>
<keyword evidence="1" id="KW-0472">Membrane</keyword>
<dbReference type="Proteomes" id="UP000799766">
    <property type="component" value="Unassembled WGS sequence"/>
</dbReference>
<gene>
    <name evidence="2" type="ORF">BDY21DRAFT_353718</name>
</gene>
<dbReference type="AlphaFoldDB" id="A0A6A6NSW5"/>
<accession>A0A6A6NSW5</accession>
<feature type="transmembrane region" description="Helical" evidence="1">
    <location>
        <begin position="12"/>
        <end position="37"/>
    </location>
</feature>
<evidence type="ECO:0000313" key="2">
    <source>
        <dbReference type="EMBL" id="KAF2454353.1"/>
    </source>
</evidence>
<name>A0A6A6NSW5_9PEZI</name>
<feature type="transmembrane region" description="Helical" evidence="1">
    <location>
        <begin position="150"/>
        <end position="170"/>
    </location>
</feature>
<keyword evidence="1" id="KW-0812">Transmembrane</keyword>